<comment type="caution">
    <text evidence="2">The sequence shown here is derived from an EMBL/GenBank/DDBJ whole genome shotgun (WGS) entry which is preliminary data.</text>
</comment>
<dbReference type="Proteomes" id="UP000292702">
    <property type="component" value="Unassembled WGS sequence"/>
</dbReference>
<evidence type="ECO:0000313" key="3">
    <source>
        <dbReference type="Proteomes" id="UP000292702"/>
    </source>
</evidence>
<organism evidence="2 3">
    <name type="scientific">Steccherinum ochraceum</name>
    <dbReference type="NCBI Taxonomy" id="92696"/>
    <lineage>
        <taxon>Eukaryota</taxon>
        <taxon>Fungi</taxon>
        <taxon>Dikarya</taxon>
        <taxon>Basidiomycota</taxon>
        <taxon>Agaricomycotina</taxon>
        <taxon>Agaricomycetes</taxon>
        <taxon>Polyporales</taxon>
        <taxon>Steccherinaceae</taxon>
        <taxon>Steccherinum</taxon>
    </lineage>
</organism>
<sequence>MSLGKPIHPLQNLWIMWFGRDYGLLADNKVAYKASAYLEQLLHRGAILPEESAELDTVYAEYAPKSTPPPQAPSAALESSKPADLDSDASSTSTSSSPSSEPKTTSDPPPEGTLLLTREAVPALTKALDLGSGFASEMYRALEQARLRLDKKKTGSSS</sequence>
<reference evidence="2 3" key="1">
    <citation type="submission" date="2018-11" db="EMBL/GenBank/DDBJ databases">
        <title>Genome assembly of Steccherinum ochraceum LE-BIN_3174, the white-rot fungus of the Steccherinaceae family (The Residual Polyporoid clade, Polyporales, Basidiomycota).</title>
        <authorList>
            <person name="Fedorova T.V."/>
            <person name="Glazunova O.A."/>
            <person name="Landesman E.O."/>
            <person name="Moiseenko K.V."/>
            <person name="Psurtseva N.V."/>
            <person name="Savinova O.S."/>
            <person name="Shakhova N.V."/>
            <person name="Tyazhelova T.V."/>
            <person name="Vasina D.V."/>
        </authorList>
    </citation>
    <scope>NUCLEOTIDE SEQUENCE [LARGE SCALE GENOMIC DNA]</scope>
    <source>
        <strain evidence="2 3">LE-BIN_3174</strain>
    </source>
</reference>
<feature type="region of interest" description="Disordered" evidence="1">
    <location>
        <begin position="61"/>
        <end position="119"/>
    </location>
</feature>
<name>A0A4R0RIV6_9APHY</name>
<keyword evidence="3" id="KW-1185">Reference proteome</keyword>
<evidence type="ECO:0000256" key="1">
    <source>
        <dbReference type="SAM" id="MobiDB-lite"/>
    </source>
</evidence>
<feature type="compositionally biased region" description="Low complexity" evidence="1">
    <location>
        <begin position="88"/>
        <end position="106"/>
    </location>
</feature>
<proteinExistence type="predicted"/>
<dbReference type="AlphaFoldDB" id="A0A4R0RIV6"/>
<dbReference type="EMBL" id="RWJN01000390">
    <property type="protein sequence ID" value="TCD62234.1"/>
    <property type="molecule type" value="Genomic_DNA"/>
</dbReference>
<dbReference type="OrthoDB" id="5562676at2759"/>
<evidence type="ECO:0000313" key="2">
    <source>
        <dbReference type="EMBL" id="TCD62234.1"/>
    </source>
</evidence>
<protein>
    <submittedName>
        <fullName evidence="2">Uncharacterized protein</fullName>
    </submittedName>
</protein>
<accession>A0A4R0RIV6</accession>
<gene>
    <name evidence="2" type="ORF">EIP91_007193</name>
</gene>